<keyword evidence="5" id="KW-0804">Transcription</keyword>
<evidence type="ECO:0000256" key="2">
    <source>
        <dbReference type="ARBA" id="ARBA00022771"/>
    </source>
</evidence>
<feature type="compositionally biased region" description="Gly residues" evidence="8">
    <location>
        <begin position="300"/>
        <end position="311"/>
    </location>
</feature>
<keyword evidence="4" id="KW-0805">Transcription regulation</keyword>
<feature type="compositionally biased region" description="Polar residues" evidence="8">
    <location>
        <begin position="882"/>
        <end position="906"/>
    </location>
</feature>
<feature type="compositionally biased region" description="Polar residues" evidence="8">
    <location>
        <begin position="808"/>
        <end position="828"/>
    </location>
</feature>
<dbReference type="PROSITE" id="PS50048">
    <property type="entry name" value="ZN2_CY6_FUNGAL_2"/>
    <property type="match status" value="1"/>
</dbReference>
<dbReference type="InterPro" id="IPR013087">
    <property type="entry name" value="Znf_C2H2_type"/>
</dbReference>
<proteinExistence type="predicted"/>
<evidence type="ECO:0000259" key="9">
    <source>
        <dbReference type="PROSITE" id="PS50048"/>
    </source>
</evidence>
<keyword evidence="3" id="KW-0862">Zinc</keyword>
<keyword evidence="2 7" id="KW-0863">Zinc-finger</keyword>
<feature type="region of interest" description="Disordered" evidence="8">
    <location>
        <begin position="57"/>
        <end position="76"/>
    </location>
</feature>
<evidence type="ECO:0000256" key="7">
    <source>
        <dbReference type="PROSITE-ProRule" id="PRU00042"/>
    </source>
</evidence>
<protein>
    <submittedName>
        <fullName evidence="11">Uncharacterized protein</fullName>
    </submittedName>
</protein>
<evidence type="ECO:0000256" key="3">
    <source>
        <dbReference type="ARBA" id="ARBA00022833"/>
    </source>
</evidence>
<evidence type="ECO:0000256" key="5">
    <source>
        <dbReference type="ARBA" id="ARBA00023163"/>
    </source>
</evidence>
<evidence type="ECO:0000313" key="11">
    <source>
        <dbReference type="EMBL" id="KAF5326678.1"/>
    </source>
</evidence>
<feature type="compositionally biased region" description="Low complexity" evidence="8">
    <location>
        <begin position="405"/>
        <end position="447"/>
    </location>
</feature>
<dbReference type="Proteomes" id="UP000567179">
    <property type="component" value="Unassembled WGS sequence"/>
</dbReference>
<feature type="domain" description="Zn(2)-C6 fungal-type" evidence="9">
    <location>
        <begin position="84"/>
        <end position="113"/>
    </location>
</feature>
<dbReference type="PANTHER" id="PTHR47660">
    <property type="entry name" value="TRANSCRIPTION FACTOR WITH C2H2 AND ZN(2)-CYS(6) DNA BINDING DOMAIN (EUROFUNG)-RELATED-RELATED"/>
    <property type="match status" value="1"/>
</dbReference>
<dbReference type="PROSITE" id="PS00028">
    <property type="entry name" value="ZINC_FINGER_C2H2_1"/>
    <property type="match status" value="2"/>
</dbReference>
<name>A0A8H5BQE8_9AGAR</name>
<feature type="compositionally biased region" description="Polar residues" evidence="8">
    <location>
        <begin position="390"/>
        <end position="399"/>
    </location>
</feature>
<feature type="compositionally biased region" description="Low complexity" evidence="8">
    <location>
        <begin position="794"/>
        <end position="807"/>
    </location>
</feature>
<dbReference type="PROSITE" id="PS50157">
    <property type="entry name" value="ZINC_FINGER_C2H2_2"/>
    <property type="match status" value="2"/>
</dbReference>
<feature type="region of interest" description="Disordered" evidence="8">
    <location>
        <begin position="768"/>
        <end position="920"/>
    </location>
</feature>
<keyword evidence="12" id="KW-1185">Reference proteome</keyword>
<dbReference type="GO" id="GO:0008270">
    <property type="term" value="F:zinc ion binding"/>
    <property type="evidence" value="ECO:0007669"/>
    <property type="project" value="UniProtKB-KW"/>
</dbReference>
<keyword evidence="6" id="KW-0539">Nucleus</keyword>
<dbReference type="PANTHER" id="PTHR47660:SF2">
    <property type="entry name" value="TRANSCRIPTION FACTOR WITH C2H2 AND ZN(2)-CYS(6) DNA BINDING DOMAIN (EUROFUNG)"/>
    <property type="match status" value="1"/>
</dbReference>
<dbReference type="OrthoDB" id="6365676at2759"/>
<feature type="domain" description="C2H2-type" evidence="10">
    <location>
        <begin position="33"/>
        <end position="61"/>
    </location>
</feature>
<feature type="compositionally biased region" description="Polar residues" evidence="8">
    <location>
        <begin position="778"/>
        <end position="793"/>
    </location>
</feature>
<evidence type="ECO:0000256" key="4">
    <source>
        <dbReference type="ARBA" id="ARBA00023015"/>
    </source>
</evidence>
<dbReference type="GO" id="GO:0000981">
    <property type="term" value="F:DNA-binding transcription factor activity, RNA polymerase II-specific"/>
    <property type="evidence" value="ECO:0007669"/>
    <property type="project" value="InterPro"/>
</dbReference>
<feature type="compositionally biased region" description="Low complexity" evidence="8">
    <location>
        <begin position="471"/>
        <end position="486"/>
    </location>
</feature>
<feature type="domain" description="C2H2-type" evidence="10">
    <location>
        <begin position="5"/>
        <end position="32"/>
    </location>
</feature>
<dbReference type="SUPFAM" id="SSF57667">
    <property type="entry name" value="beta-beta-alpha zinc fingers"/>
    <property type="match status" value="1"/>
</dbReference>
<feature type="region of interest" description="Disordered" evidence="8">
    <location>
        <begin position="717"/>
        <end position="738"/>
    </location>
</feature>
<reference evidence="11 12" key="1">
    <citation type="journal article" date="2020" name="ISME J.">
        <title>Uncovering the hidden diversity of litter-decomposition mechanisms in mushroom-forming fungi.</title>
        <authorList>
            <person name="Floudas D."/>
            <person name="Bentzer J."/>
            <person name="Ahren D."/>
            <person name="Johansson T."/>
            <person name="Persson P."/>
            <person name="Tunlid A."/>
        </authorList>
    </citation>
    <scope>NUCLEOTIDE SEQUENCE [LARGE SCALE GENOMIC DNA]</scope>
    <source>
        <strain evidence="11 12">CBS 101986</strain>
    </source>
</reference>
<evidence type="ECO:0000256" key="8">
    <source>
        <dbReference type="SAM" id="MobiDB-lite"/>
    </source>
</evidence>
<accession>A0A8H5BQE8</accession>
<comment type="caution">
    <text evidence="11">The sequence shown here is derived from an EMBL/GenBank/DDBJ whole genome shotgun (WGS) entry which is preliminary data.</text>
</comment>
<feature type="region of interest" description="Disordered" evidence="8">
    <location>
        <begin position="932"/>
        <end position="984"/>
    </location>
</feature>
<keyword evidence="1" id="KW-0479">Metal-binding</keyword>
<dbReference type="InterPro" id="IPR001138">
    <property type="entry name" value="Zn2Cys6_DnaBD"/>
</dbReference>
<evidence type="ECO:0000256" key="6">
    <source>
        <dbReference type="ARBA" id="ARBA00023242"/>
    </source>
</evidence>
<dbReference type="SMART" id="SM00355">
    <property type="entry name" value="ZnF_C2H2"/>
    <property type="match status" value="2"/>
</dbReference>
<evidence type="ECO:0000259" key="10">
    <source>
        <dbReference type="PROSITE" id="PS50157"/>
    </source>
</evidence>
<feature type="region of interest" description="Disordered" evidence="8">
    <location>
        <begin position="296"/>
        <end position="499"/>
    </location>
</feature>
<dbReference type="FunFam" id="3.30.160.60:FF:002343">
    <property type="entry name" value="Zinc finger protein 33A"/>
    <property type="match status" value="1"/>
</dbReference>
<feature type="compositionally biased region" description="Low complexity" evidence="8">
    <location>
        <begin position="317"/>
        <end position="359"/>
    </location>
</feature>
<dbReference type="EMBL" id="JAACJJ010000014">
    <property type="protein sequence ID" value="KAF5326678.1"/>
    <property type="molecule type" value="Genomic_DNA"/>
</dbReference>
<dbReference type="Gene3D" id="3.30.160.60">
    <property type="entry name" value="Classic Zinc Finger"/>
    <property type="match status" value="2"/>
</dbReference>
<evidence type="ECO:0000313" key="12">
    <source>
        <dbReference type="Proteomes" id="UP000567179"/>
    </source>
</evidence>
<dbReference type="InterPro" id="IPR036236">
    <property type="entry name" value="Znf_C2H2_sf"/>
</dbReference>
<sequence length="984" mass="103864">MGGDHKCPVCQATFTRPQHVARHMRSHTGDRPYKCQYCGDQFARSDLLSRHVNKCHANEKPLPRTGTRRNGTASASRATTSKQACDQCVQSSLPCDGCNPCSKCMTRKCRCTYVKFHRQTAPAGPGHTGAARTVPPNAGPNGVNSLALNATGAPSSQHFGSLGASSQHGLSMHNMHGAHGHGGISHHSLSNVPLPGGLYPDDDGSSGSSNYLGGSQADTMAYHAGGTFAFPALDGLVEEAAAAAMGNVGAGSLNMGIGSLGPSLGVGLGGLSGMSDPMSGAGGYYMNSGKRMRTGLTPAMGGGSEWLGGEDGASAYSRSSQHPGQGQSGGPPLQQSRQQQQPRAVYQQQASQQQHGHNQYMGMDMPLAMPYPSYLMPGGNAQGDDLDGLGSTSTNTDSRPGTAGSDAYDFDSSTSYDSGYGYYPSPDYASGQAQSAQQHPHNHPQQRQPHEFNTAYGGGRGGGYNVHRDSVSSAGSAPSSAASSTAHLPLPTIPIHGHGGEEKTIPMASWMEDHGWMLQIVLWVLFPHPVPMPRIFGLGSRPPDMDASRPLSVGYSSSLDERHDVHSAFGLMSLEDPAVIAGTATDGQPFFSKPVTLDMDTPMPMKRGAGQLGVDATSSSSVGLMRSASTGTGLSSLAGGALQTPSRELDNREMRDFWKQYMRTPLSGPMDGRLEFGMMQSSKGAMTPGSGYRRQRVASLPSIKTPVVERESWGSFALPGDASQQQNQEREAKMGPMSSMRTTLHAEDLRSYEAAVLARKAPTNFNLQIKKPLKKTGASATDVRQGSTDSMHFNSQQHHNNNTQYTQRISSTQAPRFSFSSGNDSESGGSPAALSSRGSSVDPDGSDRPSFKRLPSQTLGPENAKRPFLGYGDEEDRVPGWNITSHAASQDNGDPSNTQSHPQNHPTIAPVPKMSLGLGGLSHPDRVVASLAERRRRRMSAPSTSLTPLDPNAAAGKDQQHQAPSEMKLPSLGYAPQPTGGMAG</sequence>
<organism evidence="11 12">
    <name type="scientific">Psilocybe cf. subviscida</name>
    <dbReference type="NCBI Taxonomy" id="2480587"/>
    <lineage>
        <taxon>Eukaryota</taxon>
        <taxon>Fungi</taxon>
        <taxon>Dikarya</taxon>
        <taxon>Basidiomycota</taxon>
        <taxon>Agaricomycotina</taxon>
        <taxon>Agaricomycetes</taxon>
        <taxon>Agaricomycetidae</taxon>
        <taxon>Agaricales</taxon>
        <taxon>Agaricineae</taxon>
        <taxon>Strophariaceae</taxon>
        <taxon>Psilocybe</taxon>
    </lineage>
</organism>
<evidence type="ECO:0000256" key="1">
    <source>
        <dbReference type="ARBA" id="ARBA00022723"/>
    </source>
</evidence>
<dbReference type="AlphaFoldDB" id="A0A8H5BQE8"/>
<dbReference type="CDD" id="cd00067">
    <property type="entry name" value="GAL4"/>
    <property type="match status" value="1"/>
</dbReference>
<gene>
    <name evidence="11" type="ORF">D9619_005063</name>
</gene>